<evidence type="ECO:0000313" key="9">
    <source>
        <dbReference type="Proteomes" id="UP000824259"/>
    </source>
</evidence>
<sequence>MKRNLVALAFGTLALGMAEFVMMGILPNVAASLGVSIPRAGHFISAYAIGVCVGAPCTVLVARKRPLKDILIVLVGIIMLGNLWAAVASDYWTLLGARFVSGLPHGAFFGVGSIVAKKLADPGHSTKAVSIMILGMTVANLFGVPLGTYLGNFLSWRLAFVMVGIWGALACFFIVRWVPVIAPLPDHGLKGQFRFLTRTAPWLILAATLFANGGVFCWYSYVTPAMTSVAGISPDTMTAVMMLAGFGMLLGNLAGGQLSDRFTPERVARFTQGALCLLLVSLFFFARIPWLALLLMFLTTSGLFAVSSPQQLLILENAPGGEMLGAASIQIAFNLGNALGAYFGGLPIQQGLEAHYSALPGALFALLGFVMFSIYCSRFGRVRA</sequence>
<feature type="transmembrane region" description="Helical" evidence="6">
    <location>
        <begin position="156"/>
        <end position="178"/>
    </location>
</feature>
<feature type="transmembrane region" description="Helical" evidence="6">
    <location>
        <begin position="44"/>
        <end position="63"/>
    </location>
</feature>
<dbReference type="CDD" id="cd17324">
    <property type="entry name" value="MFS_NepI_like"/>
    <property type="match status" value="1"/>
</dbReference>
<comment type="caution">
    <text evidence="8">The sequence shown here is derived from an EMBL/GenBank/DDBJ whole genome shotgun (WGS) entry which is preliminary data.</text>
</comment>
<name>A0A9D2ICF8_9BACT</name>
<protein>
    <submittedName>
        <fullName evidence="8">MFS transporter AraJ</fullName>
    </submittedName>
</protein>
<feature type="transmembrane region" description="Helical" evidence="6">
    <location>
        <begin position="199"/>
        <end position="221"/>
    </location>
</feature>
<gene>
    <name evidence="8" type="primary">araJ</name>
    <name evidence="8" type="ORF">H9779_00265</name>
</gene>
<dbReference type="NCBIfam" id="NF007498">
    <property type="entry name" value="PRK10091.1"/>
    <property type="match status" value="1"/>
</dbReference>
<keyword evidence="5 6" id="KW-0472">Membrane</keyword>
<evidence type="ECO:0000313" key="8">
    <source>
        <dbReference type="EMBL" id="HJA98026.1"/>
    </source>
</evidence>
<feature type="transmembrane region" description="Helical" evidence="6">
    <location>
        <begin position="70"/>
        <end position="89"/>
    </location>
</feature>
<feature type="transmembrane region" description="Helical" evidence="6">
    <location>
        <begin position="236"/>
        <end position="255"/>
    </location>
</feature>
<evidence type="ECO:0000256" key="2">
    <source>
        <dbReference type="ARBA" id="ARBA00022475"/>
    </source>
</evidence>
<feature type="transmembrane region" description="Helical" evidence="6">
    <location>
        <begin position="354"/>
        <end position="376"/>
    </location>
</feature>
<dbReference type="InterPro" id="IPR050189">
    <property type="entry name" value="MFS_Efflux_Transporters"/>
</dbReference>
<accession>A0A9D2ICF8</accession>
<dbReference type="AlphaFoldDB" id="A0A9D2ICF8"/>
<dbReference type="InterPro" id="IPR020846">
    <property type="entry name" value="MFS_dom"/>
</dbReference>
<feature type="domain" description="Major facilitator superfamily (MFS) profile" evidence="7">
    <location>
        <begin position="4"/>
        <end position="384"/>
    </location>
</feature>
<dbReference type="GO" id="GO:0005886">
    <property type="term" value="C:plasma membrane"/>
    <property type="evidence" value="ECO:0007669"/>
    <property type="project" value="UniProtKB-SubCell"/>
</dbReference>
<feature type="transmembrane region" description="Helical" evidence="6">
    <location>
        <begin position="95"/>
        <end position="116"/>
    </location>
</feature>
<dbReference type="Pfam" id="PF07690">
    <property type="entry name" value="MFS_1"/>
    <property type="match status" value="1"/>
</dbReference>
<dbReference type="EMBL" id="DWYR01000001">
    <property type="protein sequence ID" value="HJA98026.1"/>
    <property type="molecule type" value="Genomic_DNA"/>
</dbReference>
<comment type="subcellular location">
    <subcellularLocation>
        <location evidence="1">Cell membrane</location>
        <topology evidence="1">Multi-pass membrane protein</topology>
    </subcellularLocation>
</comment>
<keyword evidence="3 6" id="KW-0812">Transmembrane</keyword>
<keyword evidence="4 6" id="KW-1133">Transmembrane helix</keyword>
<dbReference type="SUPFAM" id="SSF103473">
    <property type="entry name" value="MFS general substrate transporter"/>
    <property type="match status" value="1"/>
</dbReference>
<dbReference type="InterPro" id="IPR036259">
    <property type="entry name" value="MFS_trans_sf"/>
</dbReference>
<dbReference type="GO" id="GO:0022857">
    <property type="term" value="F:transmembrane transporter activity"/>
    <property type="evidence" value="ECO:0007669"/>
    <property type="project" value="InterPro"/>
</dbReference>
<organism evidence="8 9">
    <name type="scientific">Candidatus Alistipes avicola</name>
    <dbReference type="NCBI Taxonomy" id="2838432"/>
    <lineage>
        <taxon>Bacteria</taxon>
        <taxon>Pseudomonadati</taxon>
        <taxon>Bacteroidota</taxon>
        <taxon>Bacteroidia</taxon>
        <taxon>Bacteroidales</taxon>
        <taxon>Rikenellaceae</taxon>
        <taxon>Alistipes</taxon>
    </lineage>
</organism>
<evidence type="ECO:0000256" key="3">
    <source>
        <dbReference type="ARBA" id="ARBA00022692"/>
    </source>
</evidence>
<dbReference type="Gene3D" id="1.20.1250.20">
    <property type="entry name" value="MFS general substrate transporter like domains"/>
    <property type="match status" value="2"/>
</dbReference>
<reference evidence="8" key="1">
    <citation type="journal article" date="2021" name="PeerJ">
        <title>Extensive microbial diversity within the chicken gut microbiome revealed by metagenomics and culture.</title>
        <authorList>
            <person name="Gilroy R."/>
            <person name="Ravi A."/>
            <person name="Getino M."/>
            <person name="Pursley I."/>
            <person name="Horton D.L."/>
            <person name="Alikhan N.F."/>
            <person name="Baker D."/>
            <person name="Gharbi K."/>
            <person name="Hall N."/>
            <person name="Watson M."/>
            <person name="Adriaenssens E.M."/>
            <person name="Foster-Nyarko E."/>
            <person name="Jarju S."/>
            <person name="Secka A."/>
            <person name="Antonio M."/>
            <person name="Oren A."/>
            <person name="Chaudhuri R.R."/>
            <person name="La Ragione R."/>
            <person name="Hildebrand F."/>
            <person name="Pallen M.J."/>
        </authorList>
    </citation>
    <scope>NUCLEOTIDE SEQUENCE</scope>
    <source>
        <strain evidence="8">CHK169-11906</strain>
    </source>
</reference>
<feature type="transmembrane region" description="Helical" evidence="6">
    <location>
        <begin position="128"/>
        <end position="150"/>
    </location>
</feature>
<evidence type="ECO:0000256" key="1">
    <source>
        <dbReference type="ARBA" id="ARBA00004651"/>
    </source>
</evidence>
<keyword evidence="2" id="KW-1003">Cell membrane</keyword>
<dbReference type="PANTHER" id="PTHR43124">
    <property type="entry name" value="PURINE EFFLUX PUMP PBUE"/>
    <property type="match status" value="1"/>
</dbReference>
<evidence type="ECO:0000256" key="4">
    <source>
        <dbReference type="ARBA" id="ARBA00022989"/>
    </source>
</evidence>
<evidence type="ECO:0000256" key="6">
    <source>
        <dbReference type="SAM" id="Phobius"/>
    </source>
</evidence>
<evidence type="ECO:0000256" key="5">
    <source>
        <dbReference type="ARBA" id="ARBA00023136"/>
    </source>
</evidence>
<dbReference type="PROSITE" id="PS50850">
    <property type="entry name" value="MFS"/>
    <property type="match status" value="1"/>
</dbReference>
<dbReference type="InterPro" id="IPR011701">
    <property type="entry name" value="MFS"/>
</dbReference>
<reference evidence="8" key="2">
    <citation type="submission" date="2021-04" db="EMBL/GenBank/DDBJ databases">
        <authorList>
            <person name="Gilroy R."/>
        </authorList>
    </citation>
    <scope>NUCLEOTIDE SEQUENCE</scope>
    <source>
        <strain evidence="8">CHK169-11906</strain>
    </source>
</reference>
<dbReference type="PANTHER" id="PTHR43124:SF6">
    <property type="entry name" value="TRANSPORTER ARAJ-RELATED"/>
    <property type="match status" value="1"/>
</dbReference>
<dbReference type="Proteomes" id="UP000824259">
    <property type="component" value="Unassembled WGS sequence"/>
</dbReference>
<proteinExistence type="predicted"/>
<evidence type="ECO:0000259" key="7">
    <source>
        <dbReference type="PROSITE" id="PS50850"/>
    </source>
</evidence>